<dbReference type="RefSeq" id="WP_182532451.1">
    <property type="nucleotide sequence ID" value="NZ_JACGXL010000006.1"/>
</dbReference>
<organism evidence="2 3">
    <name type="scientific">Dokdonella fugitiva</name>
    <dbReference type="NCBI Taxonomy" id="328517"/>
    <lineage>
        <taxon>Bacteria</taxon>
        <taxon>Pseudomonadati</taxon>
        <taxon>Pseudomonadota</taxon>
        <taxon>Gammaproteobacteria</taxon>
        <taxon>Lysobacterales</taxon>
        <taxon>Rhodanobacteraceae</taxon>
        <taxon>Dokdonella</taxon>
    </lineage>
</organism>
<evidence type="ECO:0000313" key="2">
    <source>
        <dbReference type="EMBL" id="MBA8889425.1"/>
    </source>
</evidence>
<dbReference type="AlphaFoldDB" id="A0A839F033"/>
<evidence type="ECO:0000313" key="3">
    <source>
        <dbReference type="Proteomes" id="UP000550401"/>
    </source>
</evidence>
<name>A0A839F033_9GAMM</name>
<dbReference type="Proteomes" id="UP000550401">
    <property type="component" value="Unassembled WGS sequence"/>
</dbReference>
<reference evidence="2 3" key="1">
    <citation type="submission" date="2020-07" db="EMBL/GenBank/DDBJ databases">
        <title>Genomic Encyclopedia of Type Strains, Phase IV (KMG-V): Genome sequencing to study the core and pangenomes of soil and plant-associated prokaryotes.</title>
        <authorList>
            <person name="Whitman W."/>
        </authorList>
    </citation>
    <scope>NUCLEOTIDE SEQUENCE [LARGE SCALE GENOMIC DNA]</scope>
    <source>
        <strain evidence="2 3">RH2WT43</strain>
    </source>
</reference>
<evidence type="ECO:0000256" key="1">
    <source>
        <dbReference type="SAM" id="SignalP"/>
    </source>
</evidence>
<proteinExistence type="predicted"/>
<keyword evidence="1" id="KW-0732">Signal</keyword>
<feature type="signal peptide" evidence="1">
    <location>
        <begin position="1"/>
        <end position="20"/>
    </location>
</feature>
<gene>
    <name evidence="2" type="ORF">FHW12_003668</name>
</gene>
<comment type="caution">
    <text evidence="2">The sequence shown here is derived from an EMBL/GenBank/DDBJ whole genome shotgun (WGS) entry which is preliminary data.</text>
</comment>
<evidence type="ECO:0008006" key="4">
    <source>
        <dbReference type="Google" id="ProtNLM"/>
    </source>
</evidence>
<feature type="chain" id="PRO_5032770211" description="FecR family protein" evidence="1">
    <location>
        <begin position="21"/>
        <end position="656"/>
    </location>
</feature>
<accession>A0A839F033</accession>
<sequence length="656" mass="69931">MKRLLLSVCITMACVAAAHAGIADRTARAGASAEQAWSAWGGSMGVRWNYDLMANLGIRVETRAGQLRQTDDRGHEWFSLRQAGGLEFLVRNDSLQRFRDGSLRMSGGYVLALADGTRIDLRDATLRVNPKNPNVLDLVSSDGKVWFFTDRIMFELADGNRTLAVRAADLRISSELAQRLHAPESDGWELGDFAMNTEVNIVGSNPAPERSCSAYPWPNVDVPGVAGAKYQADLFMQNFSISPVGCQTCTGATGTGIAAFAPSSTLRNNVNDGTAQATVPGDPLGTSSALYTADVAWYTKFSGNNAPYNNDQHPYLIWNLYRVDANGGISQIGRSGVKHAFLTINSGCISQCGGSHQLGLGCGDTYGTGNNDSPGDMGPRSEIIPATGQWGRCGSIFDTNCDGTSNSSGNTSWTQRMKVPEKKLAHVANDGVTFLFESWYVARDDINIYNSMASMSVNPQFSGSQWSLTGASNYRLGGAIDRWVDPSNPGANARTSELKTAEGHAKLAAKVTDLGGGRWRYDYAIMNFDFARAETQGAEPNLRVVSNKGFDAFSVPIQASARLQGTSSNLGDAGAGAQWRASIANGRITWSNDPNQPVFGGPSTPPVPSLPTLDWGTLFSFSFIATTAPVEGSATLHVAQAGSPASIDLVTLVPGS</sequence>
<dbReference type="EMBL" id="JACGXL010000006">
    <property type="protein sequence ID" value="MBA8889425.1"/>
    <property type="molecule type" value="Genomic_DNA"/>
</dbReference>
<keyword evidence="3" id="KW-1185">Reference proteome</keyword>
<protein>
    <recommendedName>
        <fullName evidence="4">FecR family protein</fullName>
    </recommendedName>
</protein>